<reference evidence="6" key="1">
    <citation type="submission" date="2015-10" db="EMBL/GenBank/DDBJ databases">
        <title>Draft Genome Sequences of 11 Lactococcus lactis subspecies cremoris strains.</title>
        <authorList>
            <person name="Wels M."/>
            <person name="Backus L."/>
            <person name="Boekhorst J."/>
            <person name="Dijkstra A."/>
            <person name="Beerthuizen M."/>
            <person name="Kelly W."/>
            <person name="Siezen R."/>
            <person name="Bachmann H."/>
            <person name="Van Hijum S."/>
        </authorList>
    </citation>
    <scope>NUCLEOTIDE SEQUENCE [LARGE SCALE GENOMIC DNA]</scope>
    <source>
        <strain evidence="6">N42</strain>
    </source>
</reference>
<dbReference type="PANTHER" id="PTHR43792:SF8">
    <property type="entry name" value="[RIBOSOMAL PROTEIN US5]-ALANINE N-ACETYLTRANSFERASE"/>
    <property type="match status" value="1"/>
</dbReference>
<keyword evidence="2" id="KW-0012">Acyltransferase</keyword>
<dbReference type="InterPro" id="IPR051531">
    <property type="entry name" value="N-acetyltransferase"/>
</dbReference>
<accession>A0A0V8EK74</accession>
<dbReference type="Pfam" id="PF13302">
    <property type="entry name" value="Acetyltransf_3"/>
    <property type="match status" value="1"/>
</dbReference>
<evidence type="ECO:0000259" key="4">
    <source>
        <dbReference type="PROSITE" id="PS51186"/>
    </source>
</evidence>
<evidence type="ECO:0000256" key="3">
    <source>
        <dbReference type="ARBA" id="ARBA00038502"/>
    </source>
</evidence>
<dbReference type="PROSITE" id="PS51186">
    <property type="entry name" value="GNAT"/>
    <property type="match status" value="1"/>
</dbReference>
<dbReference type="AlphaFoldDB" id="A0A0V8EK74"/>
<feature type="domain" description="N-acetyltransferase" evidence="4">
    <location>
        <begin position="18"/>
        <end position="169"/>
    </location>
</feature>
<dbReference type="GO" id="GO:0008999">
    <property type="term" value="F:protein-N-terminal-alanine acetyltransferase activity"/>
    <property type="evidence" value="ECO:0007669"/>
    <property type="project" value="TreeGrafter"/>
</dbReference>
<sequence>MNIYVKLAEFSIIETKRLLLRPFDLKDAEDMFDYSGNPENLKFVFAPHLSLSETRFSIANDYMKSPLGKWAIELKSEHRLIGDIHFVKISDKNQSAEIGYVLNQNYWNQGLLTEALKVLTEFSFEQFGLKKLILLIDKENVPSKKVALKSGYHLVKKFKGTNQYSKKIRDFEQYELGKSDDEIYQKKFRDWGNLKFYVKARRNIKLY</sequence>
<evidence type="ECO:0000256" key="1">
    <source>
        <dbReference type="ARBA" id="ARBA00022679"/>
    </source>
</evidence>
<comment type="caution">
    <text evidence="5">The sequence shown here is derived from an EMBL/GenBank/DDBJ whole genome shotgun (WGS) entry which is preliminary data.</text>
</comment>
<evidence type="ECO:0000256" key="2">
    <source>
        <dbReference type="ARBA" id="ARBA00023315"/>
    </source>
</evidence>
<dbReference type="PANTHER" id="PTHR43792">
    <property type="entry name" value="GNAT FAMILY, PUTATIVE (AFU_ORTHOLOGUE AFUA_3G00765)-RELATED-RELATED"/>
    <property type="match status" value="1"/>
</dbReference>
<keyword evidence="1 5" id="KW-0808">Transferase</keyword>
<dbReference type="InterPro" id="IPR000182">
    <property type="entry name" value="GNAT_dom"/>
</dbReference>
<dbReference type="InterPro" id="IPR016181">
    <property type="entry name" value="Acyl_CoA_acyltransferase"/>
</dbReference>
<evidence type="ECO:0000313" key="5">
    <source>
        <dbReference type="EMBL" id="KSU25825.1"/>
    </source>
</evidence>
<evidence type="ECO:0000313" key="6">
    <source>
        <dbReference type="Proteomes" id="UP000052991"/>
    </source>
</evidence>
<dbReference type="EMBL" id="LKLW01000113">
    <property type="protein sequence ID" value="KSU25825.1"/>
    <property type="molecule type" value="Genomic_DNA"/>
</dbReference>
<gene>
    <name evidence="5" type="ORF">N42_1867</name>
</gene>
<proteinExistence type="inferred from homology"/>
<dbReference type="PATRIC" id="fig|1360.116.peg.2289"/>
<comment type="similarity">
    <text evidence="3">Belongs to the acetyltransferase family. RimJ subfamily.</text>
</comment>
<dbReference type="Gene3D" id="3.40.630.30">
    <property type="match status" value="1"/>
</dbReference>
<dbReference type="GO" id="GO:0005737">
    <property type="term" value="C:cytoplasm"/>
    <property type="evidence" value="ECO:0007669"/>
    <property type="project" value="TreeGrafter"/>
</dbReference>
<dbReference type="Proteomes" id="UP000052991">
    <property type="component" value="Unassembled WGS sequence"/>
</dbReference>
<name>A0A0V8EK74_LACLL</name>
<organism evidence="5 6">
    <name type="scientific">Lactococcus lactis subsp. lactis</name>
    <name type="common">Streptococcus lactis</name>
    <dbReference type="NCBI Taxonomy" id="1360"/>
    <lineage>
        <taxon>Bacteria</taxon>
        <taxon>Bacillati</taxon>
        <taxon>Bacillota</taxon>
        <taxon>Bacilli</taxon>
        <taxon>Lactobacillales</taxon>
        <taxon>Streptococcaceae</taxon>
        <taxon>Lactococcus</taxon>
    </lineage>
</organism>
<dbReference type="SUPFAM" id="SSF55729">
    <property type="entry name" value="Acyl-CoA N-acyltransferases (Nat)"/>
    <property type="match status" value="1"/>
</dbReference>
<protein>
    <submittedName>
        <fullName evidence="5">Ribosomal-protein-S5p-alanine acetyltransferase</fullName>
    </submittedName>
</protein>